<evidence type="ECO:0000256" key="1">
    <source>
        <dbReference type="ARBA" id="ARBA00004236"/>
    </source>
</evidence>
<organism evidence="8 9">
    <name type="scientific">Acorus gramineus</name>
    <name type="common">Dwarf sweet flag</name>
    <dbReference type="NCBI Taxonomy" id="55184"/>
    <lineage>
        <taxon>Eukaryota</taxon>
        <taxon>Viridiplantae</taxon>
        <taxon>Streptophyta</taxon>
        <taxon>Embryophyta</taxon>
        <taxon>Tracheophyta</taxon>
        <taxon>Spermatophyta</taxon>
        <taxon>Magnoliopsida</taxon>
        <taxon>Liliopsida</taxon>
        <taxon>Acoraceae</taxon>
        <taxon>Acorus</taxon>
    </lineage>
</organism>
<evidence type="ECO:0000256" key="6">
    <source>
        <dbReference type="ARBA" id="ARBA00023136"/>
    </source>
</evidence>
<keyword evidence="2" id="KW-1003">Cell membrane</keyword>
<dbReference type="PRINTS" id="PR00019">
    <property type="entry name" value="LEURICHRPT"/>
</dbReference>
<proteinExistence type="predicted"/>
<dbReference type="EMBL" id="JAUJYN010000001">
    <property type="protein sequence ID" value="KAK1279455.1"/>
    <property type="molecule type" value="Genomic_DNA"/>
</dbReference>
<evidence type="ECO:0000313" key="8">
    <source>
        <dbReference type="EMBL" id="KAK1279455.1"/>
    </source>
</evidence>
<evidence type="ECO:0008006" key="10">
    <source>
        <dbReference type="Google" id="ProtNLM"/>
    </source>
</evidence>
<dbReference type="PANTHER" id="PTHR48004:SF70">
    <property type="entry name" value="LRR RECEPTOR-LIKE SERINE_THREONINE-PROTEIN KINASE ERL2"/>
    <property type="match status" value="1"/>
</dbReference>
<evidence type="ECO:0000313" key="9">
    <source>
        <dbReference type="Proteomes" id="UP001179952"/>
    </source>
</evidence>
<dbReference type="Pfam" id="PF00560">
    <property type="entry name" value="LRR_1"/>
    <property type="match status" value="6"/>
</dbReference>
<dbReference type="InterPro" id="IPR001611">
    <property type="entry name" value="Leu-rich_rpt"/>
</dbReference>
<comment type="subcellular location">
    <subcellularLocation>
        <location evidence="1">Cell membrane</location>
    </subcellularLocation>
</comment>
<comment type="caution">
    <text evidence="8">The sequence shown here is derived from an EMBL/GenBank/DDBJ whole genome shotgun (WGS) entry which is preliminary data.</text>
</comment>
<dbReference type="GO" id="GO:0051707">
    <property type="term" value="P:response to other organism"/>
    <property type="evidence" value="ECO:0007669"/>
    <property type="project" value="UniProtKB-ARBA"/>
</dbReference>
<dbReference type="Proteomes" id="UP001179952">
    <property type="component" value="Unassembled WGS sequence"/>
</dbReference>
<accession>A0AAV9BSG6</accession>
<protein>
    <recommendedName>
        <fullName evidence="10">Piriformospora indica-insensitive protein 2</fullName>
    </recommendedName>
</protein>
<evidence type="ECO:0000256" key="4">
    <source>
        <dbReference type="ARBA" id="ARBA00022729"/>
    </source>
</evidence>
<dbReference type="FunFam" id="3.80.10.10:FF:000269">
    <property type="entry name" value="Piriformospora indica-insensitive protein 2"/>
    <property type="match status" value="1"/>
</dbReference>
<dbReference type="Gene3D" id="3.80.10.10">
    <property type="entry name" value="Ribonuclease Inhibitor"/>
    <property type="match status" value="3"/>
</dbReference>
<evidence type="ECO:0000256" key="2">
    <source>
        <dbReference type="ARBA" id="ARBA00022475"/>
    </source>
</evidence>
<name>A0AAV9BSG6_ACOGR</name>
<dbReference type="InterPro" id="IPR003591">
    <property type="entry name" value="Leu-rich_rpt_typical-subtyp"/>
</dbReference>
<sequence length="483" mass="52543">MFPHQLLLLSLLLFFSLTKTMPIKTISKATMGMDPEELEGLYEVMGGLLDDPNWSDLHPDPCTDTPWPGIQCELDQPSLLLHVTRLHIAPDVAGSPPCKPHPNLSTKSLSKLPFLKTLSLFQCFTNTTTRASLSPSLFTNSSVLEQLVLNSNTGLVGEVPSSISEVKTLRVLSLSQNGLYGEIPREIGGLKRLEQLDLSYNSFNGEIPSEIGLMESLTILDLSFNGLQGMVPDSIGLLGSLQKIDLSSNNLSGRLPPQMGKLDGLVLLDVSHNSIEGPLPETLSGLKDLQYFLMEDNPVNTGLPLFLGELKELTVLSLSSCGFTSQIPWFIGSMKRLSALTLDKNGLNGSIPINIEGLPQLNQLNLSQNRLTGEISFNTEFVRRLGKRLDVRGNNGLCFTNNEVLVLEQVPACLDANDNKSSNTHNMSTLGVGPPDPVKLRPSSDNVKGETSGCCCGALWVCQKKSVVCAWVLFIGLLFLVIF</sequence>
<keyword evidence="9" id="KW-1185">Reference proteome</keyword>
<evidence type="ECO:0000256" key="5">
    <source>
        <dbReference type="ARBA" id="ARBA00022737"/>
    </source>
</evidence>
<evidence type="ECO:0000256" key="3">
    <source>
        <dbReference type="ARBA" id="ARBA00022614"/>
    </source>
</evidence>
<dbReference type="GO" id="GO:0005886">
    <property type="term" value="C:plasma membrane"/>
    <property type="evidence" value="ECO:0007669"/>
    <property type="project" value="UniProtKB-SubCell"/>
</dbReference>
<dbReference type="PANTHER" id="PTHR48004">
    <property type="entry name" value="OS01G0149700 PROTEIN"/>
    <property type="match status" value="1"/>
</dbReference>
<dbReference type="AlphaFoldDB" id="A0AAV9BSG6"/>
<dbReference type="FunFam" id="3.80.10.10:FF:000299">
    <property type="entry name" value="Piriformospora indica-insensitive protein 2"/>
    <property type="match status" value="1"/>
</dbReference>
<dbReference type="InterPro" id="IPR052941">
    <property type="entry name" value="StomDev_PlantInt_Reg"/>
</dbReference>
<dbReference type="InterPro" id="IPR032675">
    <property type="entry name" value="LRR_dom_sf"/>
</dbReference>
<dbReference type="SUPFAM" id="SSF52058">
    <property type="entry name" value="L domain-like"/>
    <property type="match status" value="1"/>
</dbReference>
<evidence type="ECO:0000256" key="7">
    <source>
        <dbReference type="SAM" id="SignalP"/>
    </source>
</evidence>
<keyword evidence="5" id="KW-0677">Repeat</keyword>
<dbReference type="SMART" id="SM00369">
    <property type="entry name" value="LRR_TYP"/>
    <property type="match status" value="3"/>
</dbReference>
<feature type="signal peptide" evidence="7">
    <location>
        <begin position="1"/>
        <end position="20"/>
    </location>
</feature>
<keyword evidence="3" id="KW-0433">Leucine-rich repeat</keyword>
<keyword evidence="6" id="KW-0472">Membrane</keyword>
<gene>
    <name evidence="8" type="ORF">QJS04_geneDACA017694</name>
</gene>
<keyword evidence="4 7" id="KW-0732">Signal</keyword>
<reference evidence="8" key="1">
    <citation type="journal article" date="2023" name="Nat. Commun.">
        <title>Diploid and tetraploid genomes of Acorus and the evolution of monocots.</title>
        <authorList>
            <person name="Ma L."/>
            <person name="Liu K.W."/>
            <person name="Li Z."/>
            <person name="Hsiao Y.Y."/>
            <person name="Qi Y."/>
            <person name="Fu T."/>
            <person name="Tang G.D."/>
            <person name="Zhang D."/>
            <person name="Sun W.H."/>
            <person name="Liu D.K."/>
            <person name="Li Y."/>
            <person name="Chen G.Z."/>
            <person name="Liu X.D."/>
            <person name="Liao X.Y."/>
            <person name="Jiang Y.T."/>
            <person name="Yu X."/>
            <person name="Hao Y."/>
            <person name="Huang J."/>
            <person name="Zhao X.W."/>
            <person name="Ke S."/>
            <person name="Chen Y.Y."/>
            <person name="Wu W.L."/>
            <person name="Hsu J.L."/>
            <person name="Lin Y.F."/>
            <person name="Huang M.D."/>
            <person name="Li C.Y."/>
            <person name="Huang L."/>
            <person name="Wang Z.W."/>
            <person name="Zhao X."/>
            <person name="Zhong W.Y."/>
            <person name="Peng D.H."/>
            <person name="Ahmad S."/>
            <person name="Lan S."/>
            <person name="Zhang J.S."/>
            <person name="Tsai W.C."/>
            <person name="Van de Peer Y."/>
            <person name="Liu Z.J."/>
        </authorList>
    </citation>
    <scope>NUCLEOTIDE SEQUENCE</scope>
    <source>
        <strain evidence="8">SCP</strain>
    </source>
</reference>
<feature type="chain" id="PRO_5043575039" description="Piriformospora indica-insensitive protein 2" evidence="7">
    <location>
        <begin position="21"/>
        <end position="483"/>
    </location>
</feature>
<reference evidence="8" key="2">
    <citation type="submission" date="2023-06" db="EMBL/GenBank/DDBJ databases">
        <authorList>
            <person name="Ma L."/>
            <person name="Liu K.-W."/>
            <person name="Li Z."/>
            <person name="Hsiao Y.-Y."/>
            <person name="Qi Y."/>
            <person name="Fu T."/>
            <person name="Tang G."/>
            <person name="Zhang D."/>
            <person name="Sun W.-H."/>
            <person name="Liu D.-K."/>
            <person name="Li Y."/>
            <person name="Chen G.-Z."/>
            <person name="Liu X.-D."/>
            <person name="Liao X.-Y."/>
            <person name="Jiang Y.-T."/>
            <person name="Yu X."/>
            <person name="Hao Y."/>
            <person name="Huang J."/>
            <person name="Zhao X.-W."/>
            <person name="Ke S."/>
            <person name="Chen Y.-Y."/>
            <person name="Wu W.-L."/>
            <person name="Hsu J.-L."/>
            <person name="Lin Y.-F."/>
            <person name="Huang M.-D."/>
            <person name="Li C.-Y."/>
            <person name="Huang L."/>
            <person name="Wang Z.-W."/>
            <person name="Zhao X."/>
            <person name="Zhong W.-Y."/>
            <person name="Peng D.-H."/>
            <person name="Ahmad S."/>
            <person name="Lan S."/>
            <person name="Zhang J.-S."/>
            <person name="Tsai W.-C."/>
            <person name="Van De Peer Y."/>
            <person name="Liu Z.-J."/>
        </authorList>
    </citation>
    <scope>NUCLEOTIDE SEQUENCE</scope>
    <source>
        <strain evidence="8">SCP</strain>
        <tissue evidence="8">Leaves</tissue>
    </source>
</reference>